<feature type="compositionally biased region" description="Polar residues" evidence="7">
    <location>
        <begin position="349"/>
        <end position="371"/>
    </location>
</feature>
<feature type="domain" description="Protein kinase" evidence="8">
    <location>
        <begin position="994"/>
        <end position="1261"/>
    </location>
</feature>
<dbReference type="InterPro" id="IPR017441">
    <property type="entry name" value="Protein_kinase_ATP_BS"/>
</dbReference>
<evidence type="ECO:0000259" key="8">
    <source>
        <dbReference type="PROSITE" id="PS50011"/>
    </source>
</evidence>
<dbReference type="InterPro" id="IPR001245">
    <property type="entry name" value="Ser-Thr/Tyr_kinase_cat_dom"/>
</dbReference>
<dbReference type="Pfam" id="PF00564">
    <property type="entry name" value="PB1"/>
    <property type="match status" value="1"/>
</dbReference>
<evidence type="ECO:0000256" key="3">
    <source>
        <dbReference type="ARBA" id="ARBA00022741"/>
    </source>
</evidence>
<dbReference type="CDD" id="cd13999">
    <property type="entry name" value="STKc_MAP3K-like"/>
    <property type="match status" value="1"/>
</dbReference>
<sequence>MERFKNSQHLHYDSMETRNERLGPASQRFMQGPSSSANTNPRPSANTNPRPPESIVSYGVGHVLNYSFQTGEEFALEFMRERANPRRPPVPSTSVNQIIGTGYVDQRVIIGLPPLGPQRVSDDPVLATEHKVQSKEKEKKVFFETKNKGDRGLVRSVSHSLSDGGNGRRFHHGYPSEVSNISSTKMKFVCSFGGKFLPRPSDGKLRYVGGETRMFRISKGISWQEFMQKTKAMYSQTHTIKYQLPGEDFDALVSVSCDEDLQNMFEECSILHKGDGSQKTRIFLFSSDDHDDIHFSLGNMEGDSEIQYLVAVNDLKGSGEVLSLSGFPSTLGSDLFQLLNTEVEEVKKNSATPVNTPSFPIQSSLSASFDNPQHRDHEMQNAEGDGNPYSASHHLDYSKHDRISISSSTPDSGSNVHYAPSGETSVPKPIHELVPVHQGVVEGLYRDTRSQAEDVSVKEVDSAVNGLAHRKNEIKEIQHVASKCSAPTLQNDGPVSNFMHVDVSCGSSAPECVASSKCHAKHVNTKQVVPPPDTLTSGQNSAPKEDDSRCTSAGDFASGFSDYEANVTGLSYADPASSSLRIFRTELIPREQAELLVRLSKSDDSVGFQQLALHPHTSVTQESFKETVKPLPDANPVSQSEKFPLAAKPPAAELATIMDDVTQIKMCEILADTDNQMSKFKPLAATEKSETSRVFCKPVSSNTFSTKQNRHDPEKAAVNQVSCKYAAHGQTDDISNEENYRKSYSTGRKIEISDQDPMPLRLVGDKNVMNKDKIWYDSDRSRNSENSTVVSETGVVKSHFKESTIEGGEAAEVKCLSACREDDTGVGLKMQNHEDLSFQRNLAQDKSGNKDVSLFNQDIISHRSLHTRTEAGFSSAHHSAPLKDDVTKSHKNSQVDCNEKKQRESSGPHEQDANMLYPNDIPSDVTQTQLPDKSGDALQAGNPLAEVGNNLGTLISDCEELKPEIGPAAVPVNDASLKDFVPSRLQQIIKNEDLEELRELGSGTFGTVYHGKWRGSDVAIKRIKNSCFTDKSSPNRLTSEFWREACILSKLHHPNVVAFYGVVQDGPGGTLATVTEFMVNGSLKHVLLRKDKYLDLRKRLILSMDAAIGMEYLHSKNIVHFDLKCDNLLVNLKDPSRPICKVGDFGLSKMKRNTMVSGGMRGTLPWMAPELLTISSNKVSEKVDVYSFGIVMWEILTGEEPYADMHYGAVIGGILNNTLRPPVPNSCDPDWRRLMEQCWAPDPEQRPSFTQIASRLRSMYVANQTRSSS</sequence>
<dbReference type="PANTHER" id="PTHR23257">
    <property type="entry name" value="SERINE-THREONINE PROTEIN KINASE"/>
    <property type="match status" value="1"/>
</dbReference>
<dbReference type="SUPFAM" id="SSF56112">
    <property type="entry name" value="Protein kinase-like (PK-like)"/>
    <property type="match status" value="1"/>
</dbReference>
<evidence type="ECO:0000256" key="5">
    <source>
        <dbReference type="ARBA" id="ARBA00022840"/>
    </source>
</evidence>
<evidence type="ECO:0000313" key="11">
    <source>
        <dbReference type="RefSeq" id="XP_019710049.1"/>
    </source>
</evidence>
<feature type="region of interest" description="Disordered" evidence="7">
    <location>
        <begin position="1"/>
        <end position="56"/>
    </location>
</feature>
<dbReference type="PRINTS" id="PR00109">
    <property type="entry name" value="TYRKINASE"/>
</dbReference>
<feature type="compositionally biased region" description="Low complexity" evidence="7">
    <location>
        <begin position="404"/>
        <end position="414"/>
    </location>
</feature>
<evidence type="ECO:0000313" key="9">
    <source>
        <dbReference type="Proteomes" id="UP000504607"/>
    </source>
</evidence>
<keyword evidence="4" id="KW-0418">Kinase</keyword>
<dbReference type="FunFam" id="3.10.20.90:FF:000058">
    <property type="entry name" value="Octicosapeptide/phox/Bem1p domain kinase superfamily protein"/>
    <property type="match status" value="1"/>
</dbReference>
<evidence type="ECO:0000256" key="7">
    <source>
        <dbReference type="SAM" id="MobiDB-lite"/>
    </source>
</evidence>
<keyword evidence="3 6" id="KW-0547">Nucleotide-binding</keyword>
<dbReference type="InterPro" id="IPR008271">
    <property type="entry name" value="Ser/Thr_kinase_AS"/>
</dbReference>
<dbReference type="SMART" id="SM00220">
    <property type="entry name" value="S_TKc"/>
    <property type="match status" value="1"/>
</dbReference>
<protein>
    <submittedName>
        <fullName evidence="10 11">Uncharacterized protein LOC105056675 isoform X1</fullName>
    </submittedName>
</protein>
<dbReference type="InterPro" id="IPR050167">
    <property type="entry name" value="Ser_Thr_protein_kinase"/>
</dbReference>
<dbReference type="GO" id="GO:0004674">
    <property type="term" value="F:protein serine/threonine kinase activity"/>
    <property type="evidence" value="ECO:0007669"/>
    <property type="project" value="UniProtKB-KW"/>
</dbReference>
<dbReference type="Pfam" id="PF07714">
    <property type="entry name" value="PK_Tyr_Ser-Thr"/>
    <property type="match status" value="1"/>
</dbReference>
<dbReference type="PROSITE" id="PS00107">
    <property type="entry name" value="PROTEIN_KINASE_ATP"/>
    <property type="match status" value="1"/>
</dbReference>
<keyword evidence="2" id="KW-0808">Transferase</keyword>
<feature type="compositionally biased region" description="Basic and acidic residues" evidence="7">
    <location>
        <begin position="393"/>
        <end position="403"/>
    </location>
</feature>
<dbReference type="Gene3D" id="3.30.200.20">
    <property type="entry name" value="Phosphorylase Kinase, domain 1"/>
    <property type="match status" value="1"/>
</dbReference>
<dbReference type="SMART" id="SM00666">
    <property type="entry name" value="PB1"/>
    <property type="match status" value="1"/>
</dbReference>
<name>A0A6J0PQP6_ELAGV</name>
<dbReference type="PANTHER" id="PTHR23257:SF963">
    <property type="entry name" value="AT08303P"/>
    <property type="match status" value="1"/>
</dbReference>
<feature type="compositionally biased region" description="Basic and acidic residues" evidence="7">
    <location>
        <begin position="1"/>
        <end position="21"/>
    </location>
</feature>
<dbReference type="OrthoDB" id="4062651at2759"/>
<dbReference type="RefSeq" id="XP_010937269.1">
    <property type="nucleotide sequence ID" value="XM_010938967.3"/>
</dbReference>
<dbReference type="GO" id="GO:0005737">
    <property type="term" value="C:cytoplasm"/>
    <property type="evidence" value="ECO:0007669"/>
    <property type="project" value="TreeGrafter"/>
</dbReference>
<dbReference type="InterPro" id="IPR000719">
    <property type="entry name" value="Prot_kinase_dom"/>
</dbReference>
<accession>A0A6J0PQP6</accession>
<dbReference type="Proteomes" id="UP000504607">
    <property type="component" value="Chromosome 13"/>
</dbReference>
<dbReference type="InterPro" id="IPR000270">
    <property type="entry name" value="PB1_dom"/>
</dbReference>
<organism evidence="9 12">
    <name type="scientific">Elaeis guineensis var. tenera</name>
    <name type="common">Oil palm</name>
    <dbReference type="NCBI Taxonomy" id="51953"/>
    <lineage>
        <taxon>Eukaryota</taxon>
        <taxon>Viridiplantae</taxon>
        <taxon>Streptophyta</taxon>
        <taxon>Embryophyta</taxon>
        <taxon>Tracheophyta</taxon>
        <taxon>Spermatophyta</taxon>
        <taxon>Magnoliopsida</taxon>
        <taxon>Liliopsida</taxon>
        <taxon>Arecaceae</taxon>
        <taxon>Arecoideae</taxon>
        <taxon>Cocoseae</taxon>
        <taxon>Elaeidinae</taxon>
        <taxon>Elaeis</taxon>
    </lineage>
</organism>
<dbReference type="InterPro" id="IPR011009">
    <property type="entry name" value="Kinase-like_dom_sf"/>
</dbReference>
<dbReference type="GO" id="GO:0005524">
    <property type="term" value="F:ATP binding"/>
    <property type="evidence" value="ECO:0007669"/>
    <property type="project" value="UniProtKB-UniRule"/>
</dbReference>
<evidence type="ECO:0000256" key="4">
    <source>
        <dbReference type="ARBA" id="ARBA00022777"/>
    </source>
</evidence>
<feature type="region of interest" description="Disordered" evidence="7">
    <location>
        <begin position="348"/>
        <end position="429"/>
    </location>
</feature>
<keyword evidence="1" id="KW-0723">Serine/threonine-protein kinase</keyword>
<dbReference type="SUPFAM" id="SSF54277">
    <property type="entry name" value="CAD &amp; PB1 domains"/>
    <property type="match status" value="1"/>
</dbReference>
<dbReference type="AlphaFoldDB" id="A0A6J0PQP6"/>
<dbReference type="KEGG" id="egu:105056675"/>
<feature type="region of interest" description="Disordered" evidence="7">
    <location>
        <begin position="525"/>
        <end position="553"/>
    </location>
</feature>
<feature type="region of interest" description="Disordered" evidence="7">
    <location>
        <begin position="870"/>
        <end position="917"/>
    </location>
</feature>
<evidence type="ECO:0000256" key="1">
    <source>
        <dbReference type="ARBA" id="ARBA00022527"/>
    </source>
</evidence>
<evidence type="ECO:0000256" key="2">
    <source>
        <dbReference type="ARBA" id="ARBA00022679"/>
    </source>
</evidence>
<dbReference type="RefSeq" id="XP_019710050.1">
    <property type="nucleotide sequence ID" value="XM_019854491.2"/>
</dbReference>
<dbReference type="GeneID" id="105056675"/>
<dbReference type="RefSeq" id="XP_073103778.1">
    <property type="nucleotide sequence ID" value="XM_073247677.1"/>
</dbReference>
<proteinExistence type="predicted"/>
<dbReference type="FunFam" id="3.30.200.20:FF:000081">
    <property type="entry name" value="Octicosapeptide/phox/Bem1p domain kinase superfamily protein"/>
    <property type="match status" value="1"/>
</dbReference>
<gene>
    <name evidence="10 11 12" type="primary">LOC105056675</name>
</gene>
<feature type="binding site" evidence="6">
    <location>
        <position position="1021"/>
    </location>
    <ligand>
        <name>ATP</name>
        <dbReference type="ChEBI" id="CHEBI:30616"/>
    </ligand>
</feature>
<dbReference type="PROSITE" id="PS50011">
    <property type="entry name" value="PROTEIN_KINASE_DOM"/>
    <property type="match status" value="1"/>
</dbReference>
<evidence type="ECO:0000313" key="12">
    <source>
        <dbReference type="RefSeq" id="XP_019710050.1"/>
    </source>
</evidence>
<dbReference type="CDD" id="cd06410">
    <property type="entry name" value="PB1_UP2"/>
    <property type="match status" value="1"/>
</dbReference>
<feature type="compositionally biased region" description="Polar residues" evidence="7">
    <location>
        <begin position="28"/>
        <end position="48"/>
    </location>
</feature>
<dbReference type="PROSITE" id="PS00108">
    <property type="entry name" value="PROTEIN_KINASE_ST"/>
    <property type="match status" value="1"/>
</dbReference>
<keyword evidence="5 6" id="KW-0067">ATP-binding</keyword>
<dbReference type="Gene3D" id="1.10.510.10">
    <property type="entry name" value="Transferase(Phosphotransferase) domain 1"/>
    <property type="match status" value="1"/>
</dbReference>
<evidence type="ECO:0000256" key="6">
    <source>
        <dbReference type="PROSITE-ProRule" id="PRU10141"/>
    </source>
</evidence>
<dbReference type="RefSeq" id="XP_019710049.1">
    <property type="nucleotide sequence ID" value="XM_019854490.2"/>
</dbReference>
<reference evidence="10 11" key="1">
    <citation type="submission" date="2025-04" db="UniProtKB">
        <authorList>
            <consortium name="RefSeq"/>
        </authorList>
    </citation>
    <scope>IDENTIFICATION</scope>
</reference>
<feature type="compositionally biased region" description="Basic and acidic residues" evidence="7">
    <location>
        <begin position="897"/>
        <end position="912"/>
    </location>
</feature>
<dbReference type="RefSeq" id="XP_073103779.1">
    <property type="nucleotide sequence ID" value="XM_073247678.1"/>
</dbReference>
<evidence type="ECO:0000313" key="10">
    <source>
        <dbReference type="RefSeq" id="XP_010937269.1"/>
    </source>
</evidence>
<dbReference type="Gene3D" id="3.10.20.90">
    <property type="entry name" value="Phosphatidylinositol 3-kinase Catalytic Subunit, Chain A, domain 1"/>
    <property type="match status" value="1"/>
</dbReference>
<keyword evidence="9" id="KW-1185">Reference proteome</keyword>
<dbReference type="GO" id="GO:0007165">
    <property type="term" value="P:signal transduction"/>
    <property type="evidence" value="ECO:0007669"/>
    <property type="project" value="TreeGrafter"/>
</dbReference>